<dbReference type="SMART" id="SM00317">
    <property type="entry name" value="SET"/>
    <property type="match status" value="1"/>
</dbReference>
<dbReference type="InterPro" id="IPR001214">
    <property type="entry name" value="SET_dom"/>
</dbReference>
<feature type="non-terminal residue" evidence="3">
    <location>
        <position position="330"/>
    </location>
</feature>
<organism evidence="3 4">
    <name type="scientific">Polarella glacialis</name>
    <name type="common">Dinoflagellate</name>
    <dbReference type="NCBI Taxonomy" id="89957"/>
    <lineage>
        <taxon>Eukaryota</taxon>
        <taxon>Sar</taxon>
        <taxon>Alveolata</taxon>
        <taxon>Dinophyceae</taxon>
        <taxon>Suessiales</taxon>
        <taxon>Suessiaceae</taxon>
        <taxon>Polarella</taxon>
    </lineage>
</organism>
<dbReference type="CDD" id="cd20071">
    <property type="entry name" value="SET_SMYD"/>
    <property type="match status" value="1"/>
</dbReference>
<dbReference type="AlphaFoldDB" id="A0A813L889"/>
<evidence type="ECO:0000256" key="1">
    <source>
        <dbReference type="SAM" id="MobiDB-lite"/>
    </source>
</evidence>
<protein>
    <recommendedName>
        <fullName evidence="2">SET domain-containing protein</fullName>
    </recommendedName>
</protein>
<dbReference type="Gene3D" id="2.170.270.10">
    <property type="entry name" value="SET domain"/>
    <property type="match status" value="1"/>
</dbReference>
<reference evidence="3" key="1">
    <citation type="submission" date="2021-02" db="EMBL/GenBank/DDBJ databases">
        <authorList>
            <person name="Dougan E. K."/>
            <person name="Rhodes N."/>
            <person name="Thang M."/>
            <person name="Chan C."/>
        </authorList>
    </citation>
    <scope>NUCLEOTIDE SEQUENCE</scope>
</reference>
<dbReference type="PROSITE" id="PS50280">
    <property type="entry name" value="SET"/>
    <property type="match status" value="1"/>
</dbReference>
<dbReference type="InterPro" id="IPR050869">
    <property type="entry name" value="H3K4_H4K5_MeTrfase"/>
</dbReference>
<comment type="caution">
    <text evidence="3">The sequence shown here is derived from an EMBL/GenBank/DDBJ whole genome shotgun (WGS) entry which is preliminary data.</text>
</comment>
<dbReference type="PANTHER" id="PTHR12197">
    <property type="entry name" value="HISTONE-LYSINE N-METHYLTRANSFERASE SMYD"/>
    <property type="match status" value="1"/>
</dbReference>
<name>A0A813L889_POLGL</name>
<dbReference type="SUPFAM" id="SSF82199">
    <property type="entry name" value="SET domain"/>
    <property type="match status" value="1"/>
</dbReference>
<dbReference type="EMBL" id="CAJNNW010034093">
    <property type="protein sequence ID" value="CAE8721568.1"/>
    <property type="molecule type" value="Genomic_DNA"/>
</dbReference>
<dbReference type="Pfam" id="PF00856">
    <property type="entry name" value="SET"/>
    <property type="match status" value="1"/>
</dbReference>
<gene>
    <name evidence="3" type="ORF">PGLA2088_LOCUS42010</name>
</gene>
<accession>A0A813L889</accession>
<feature type="domain" description="SET" evidence="2">
    <location>
        <begin position="75"/>
        <end position="291"/>
    </location>
</feature>
<feature type="region of interest" description="Disordered" evidence="1">
    <location>
        <begin position="11"/>
        <end position="30"/>
    </location>
</feature>
<sequence length="330" mass="36045">MPGFLQWLQAGRKRRREQGAAGDVAGSSLLEESREEQNLCYFQSGSSSSTAPVQGQGPGPAFPAPSAPSFLAPFSGVEVRATAEKGRCLYSTTTHAWQAGEVIFAEAPLCAASPASEPLLWKLVLALHKAGLLEKPRIFFAALVSHLTLSSSDMRKLLLLCSGDLSEEDSGLQQSQSEVPDSRLSDLRLSEFGSAAAECLPVEVCQRLEDLCPANLRQLQAIWQSNGFIHQGASSRRSQTSLDGLLLFSWACLCSHSCDPSCAWSLNEDRSIVIRARRALQAGEEITISYTGGDFWSRGLAARRRLLWRGWHFQCRCSRCNAEVQRAALK</sequence>
<dbReference type="InterPro" id="IPR046341">
    <property type="entry name" value="SET_dom_sf"/>
</dbReference>
<dbReference type="Proteomes" id="UP000626109">
    <property type="component" value="Unassembled WGS sequence"/>
</dbReference>
<proteinExistence type="predicted"/>
<evidence type="ECO:0000259" key="2">
    <source>
        <dbReference type="PROSITE" id="PS50280"/>
    </source>
</evidence>
<evidence type="ECO:0000313" key="4">
    <source>
        <dbReference type="Proteomes" id="UP000626109"/>
    </source>
</evidence>
<evidence type="ECO:0000313" key="3">
    <source>
        <dbReference type="EMBL" id="CAE8721568.1"/>
    </source>
</evidence>